<dbReference type="PANTHER" id="PTHR24320">
    <property type="entry name" value="RETINOL DEHYDROGENASE"/>
    <property type="match status" value="1"/>
</dbReference>
<dbReference type="RefSeq" id="XP_007416049.1">
    <property type="nucleotide sequence ID" value="XM_007415987.1"/>
</dbReference>
<evidence type="ECO:0000313" key="6">
    <source>
        <dbReference type="Proteomes" id="UP000001072"/>
    </source>
</evidence>
<dbReference type="Pfam" id="PF00106">
    <property type="entry name" value="adh_short"/>
    <property type="match status" value="1"/>
</dbReference>
<dbReference type="AlphaFoldDB" id="F4S3K3"/>
<feature type="transmembrane region" description="Helical" evidence="4">
    <location>
        <begin position="271"/>
        <end position="293"/>
    </location>
</feature>
<evidence type="ECO:0000256" key="2">
    <source>
        <dbReference type="ARBA" id="ARBA00022857"/>
    </source>
</evidence>
<reference evidence="6" key="1">
    <citation type="journal article" date="2011" name="Proc. Natl. Acad. Sci. U.S.A.">
        <title>Obligate biotrophy features unraveled by the genomic analysis of rust fungi.</title>
        <authorList>
            <person name="Duplessis S."/>
            <person name="Cuomo C.A."/>
            <person name="Lin Y.-C."/>
            <person name="Aerts A."/>
            <person name="Tisserant E."/>
            <person name="Veneault-Fourrey C."/>
            <person name="Joly D.L."/>
            <person name="Hacquard S."/>
            <person name="Amselem J."/>
            <person name="Cantarel B.L."/>
            <person name="Chiu R."/>
            <person name="Coutinho P.M."/>
            <person name="Feau N."/>
            <person name="Field M."/>
            <person name="Frey P."/>
            <person name="Gelhaye E."/>
            <person name="Goldberg J."/>
            <person name="Grabherr M.G."/>
            <person name="Kodira C.D."/>
            <person name="Kohler A."/>
            <person name="Kuees U."/>
            <person name="Lindquist E.A."/>
            <person name="Lucas S.M."/>
            <person name="Mago R."/>
            <person name="Mauceli E."/>
            <person name="Morin E."/>
            <person name="Murat C."/>
            <person name="Pangilinan J.L."/>
            <person name="Park R."/>
            <person name="Pearson M."/>
            <person name="Quesneville H."/>
            <person name="Rouhier N."/>
            <person name="Sakthikumar S."/>
            <person name="Salamov A.A."/>
            <person name="Schmutz J."/>
            <person name="Selles B."/>
            <person name="Shapiro H."/>
            <person name="Tanguay P."/>
            <person name="Tuskan G.A."/>
            <person name="Henrissat B."/>
            <person name="Van de Peer Y."/>
            <person name="Rouze P."/>
            <person name="Ellis J.G."/>
            <person name="Dodds P.N."/>
            <person name="Schein J.E."/>
            <person name="Zhong S."/>
            <person name="Hamelin R.C."/>
            <person name="Grigoriev I.V."/>
            <person name="Szabo L.J."/>
            <person name="Martin F."/>
        </authorList>
    </citation>
    <scope>NUCLEOTIDE SEQUENCE [LARGE SCALE GENOMIC DNA]</scope>
    <source>
        <strain evidence="6">98AG31 / pathotype 3-4-7</strain>
    </source>
</reference>
<dbReference type="InParanoid" id="F4S3K3"/>
<proteinExistence type="inferred from homology"/>
<dbReference type="GO" id="GO:0016491">
    <property type="term" value="F:oxidoreductase activity"/>
    <property type="evidence" value="ECO:0007669"/>
    <property type="project" value="UniProtKB-KW"/>
</dbReference>
<dbReference type="PRINTS" id="PR00081">
    <property type="entry name" value="GDHRDH"/>
</dbReference>
<protein>
    <recommendedName>
        <fullName evidence="7">NAD(P)-binding protein</fullName>
    </recommendedName>
</protein>
<keyword evidence="2" id="KW-0521">NADP</keyword>
<dbReference type="Gene3D" id="3.40.50.720">
    <property type="entry name" value="NAD(P)-binding Rossmann-like Domain"/>
    <property type="match status" value="1"/>
</dbReference>
<dbReference type="InterPro" id="IPR002347">
    <property type="entry name" value="SDR_fam"/>
</dbReference>
<dbReference type="Proteomes" id="UP000001072">
    <property type="component" value="Unassembled WGS sequence"/>
</dbReference>
<dbReference type="FunCoup" id="F4S3K3">
    <property type="interactions" value="144"/>
</dbReference>
<dbReference type="OrthoDB" id="191139at2759"/>
<dbReference type="eggNOG" id="KOG1208">
    <property type="taxonomic scope" value="Eukaryota"/>
</dbReference>
<keyword evidence="3" id="KW-0560">Oxidoreductase</keyword>
<dbReference type="EMBL" id="GL883144">
    <property type="protein sequence ID" value="EGG00778.1"/>
    <property type="molecule type" value="Genomic_DNA"/>
</dbReference>
<dbReference type="InterPro" id="IPR036291">
    <property type="entry name" value="NAD(P)-bd_dom_sf"/>
</dbReference>
<evidence type="ECO:0008006" key="7">
    <source>
        <dbReference type="Google" id="ProtNLM"/>
    </source>
</evidence>
<dbReference type="PANTHER" id="PTHR24320:SF282">
    <property type="entry name" value="WW DOMAIN-CONTAINING OXIDOREDUCTASE"/>
    <property type="match status" value="1"/>
</dbReference>
<sequence length="370" mass="41951">MDLGSPECYVDQVSCFMNTFKGYLNSNLWNRQARFDLSKIPDLSGRVAIVTGGNGGLGYETCLELARHGAKVYMASRNESKAKLSIRKILSEIPNAKIDYLYFDLTILSSAKKASIRFMNQEDRLDILINNAGAMMTPYELSIDGIELQACDTTGHFALTHYLLPILKNTSKLSNVRIINITSMAHYLIRKPNLSTLDGLNSKSLSGWGRYKTSKLTNILFNNQLQKRLEDTNITCLAVHPGIVYTDVFRNLFPTESQSEYLSFTSLHESWISINIICLIYIRFLSFLISFLIDPLMKLFMCDAKQGALTQLYAATSPEIETKNLKSNYIVPYGQIGRKSLYAQDLDGKLGRSLWMLCMKLLYLEENRQE</sequence>
<evidence type="ECO:0000256" key="1">
    <source>
        <dbReference type="ARBA" id="ARBA00006484"/>
    </source>
</evidence>
<evidence type="ECO:0000256" key="4">
    <source>
        <dbReference type="SAM" id="Phobius"/>
    </source>
</evidence>
<dbReference type="SUPFAM" id="SSF51735">
    <property type="entry name" value="NAD(P)-binding Rossmann-fold domains"/>
    <property type="match status" value="1"/>
</dbReference>
<keyword evidence="4" id="KW-0812">Transmembrane</keyword>
<name>F4S3K3_MELLP</name>
<dbReference type="GeneID" id="18924420"/>
<keyword evidence="4" id="KW-0472">Membrane</keyword>
<keyword evidence="6" id="KW-1185">Reference proteome</keyword>
<comment type="similarity">
    <text evidence="1">Belongs to the short-chain dehydrogenases/reductases (SDR) family.</text>
</comment>
<gene>
    <name evidence="5" type="ORF">MELLADRAFT_111552</name>
</gene>
<evidence type="ECO:0000256" key="3">
    <source>
        <dbReference type="ARBA" id="ARBA00023002"/>
    </source>
</evidence>
<accession>F4S3K3</accession>
<dbReference type="HOGENOM" id="CLU_010194_44_6_1"/>
<keyword evidence="4" id="KW-1133">Transmembrane helix</keyword>
<dbReference type="KEGG" id="mlr:MELLADRAFT_111552"/>
<dbReference type="VEuPathDB" id="FungiDB:MELLADRAFT_111552"/>
<evidence type="ECO:0000313" key="5">
    <source>
        <dbReference type="EMBL" id="EGG00778.1"/>
    </source>
</evidence>
<organism evidence="6">
    <name type="scientific">Melampsora larici-populina (strain 98AG31 / pathotype 3-4-7)</name>
    <name type="common">Poplar leaf rust fungus</name>
    <dbReference type="NCBI Taxonomy" id="747676"/>
    <lineage>
        <taxon>Eukaryota</taxon>
        <taxon>Fungi</taxon>
        <taxon>Dikarya</taxon>
        <taxon>Basidiomycota</taxon>
        <taxon>Pucciniomycotina</taxon>
        <taxon>Pucciniomycetes</taxon>
        <taxon>Pucciniales</taxon>
        <taxon>Melampsoraceae</taxon>
        <taxon>Melampsora</taxon>
    </lineage>
</organism>